<keyword evidence="2" id="KW-0349">Heme</keyword>
<feature type="transmembrane region" description="Helical" evidence="8">
    <location>
        <begin position="162"/>
        <end position="183"/>
    </location>
</feature>
<keyword evidence="3 8" id="KW-0812">Transmembrane</keyword>
<organism evidence="9 10">
    <name type="scientific">Emericellopsis atlantica</name>
    <dbReference type="NCBI Taxonomy" id="2614577"/>
    <lineage>
        <taxon>Eukaryota</taxon>
        <taxon>Fungi</taxon>
        <taxon>Dikarya</taxon>
        <taxon>Ascomycota</taxon>
        <taxon>Pezizomycotina</taxon>
        <taxon>Sordariomycetes</taxon>
        <taxon>Hypocreomycetidae</taxon>
        <taxon>Hypocreales</taxon>
        <taxon>Bionectriaceae</taxon>
        <taxon>Emericellopsis</taxon>
    </lineage>
</organism>
<dbReference type="Pfam" id="PF01127">
    <property type="entry name" value="Sdh_cyt"/>
    <property type="match status" value="1"/>
</dbReference>
<dbReference type="AlphaFoldDB" id="A0A9P8CMM6"/>
<dbReference type="CDD" id="cd03499">
    <property type="entry name" value="SQR_TypeC_SdhC"/>
    <property type="match status" value="1"/>
</dbReference>
<feature type="transmembrane region" description="Helical" evidence="8">
    <location>
        <begin position="116"/>
        <end position="141"/>
    </location>
</feature>
<sequence>MLASRVGVAATRSAAKPFMAQNLPKLALAARVPATQYRPIATVKHTPAEGDQILAKQRLNRPVSPHLGIYKMNQTWFGSSAWTRITGCTLSGVAYLYFGSYLLAPLFGWHLESASLAAAFAGLPMLVNGGIKFLLGFPFAMHFFNGVKHLVLDTGRGYAKSTLVRVETAAWSFGILGGLFLAFGL</sequence>
<dbReference type="OrthoDB" id="588261at2759"/>
<dbReference type="GO" id="GO:0006099">
    <property type="term" value="P:tricarboxylic acid cycle"/>
    <property type="evidence" value="ECO:0007669"/>
    <property type="project" value="InterPro"/>
</dbReference>
<accession>A0A9P8CMM6</accession>
<evidence type="ECO:0000256" key="3">
    <source>
        <dbReference type="ARBA" id="ARBA00022692"/>
    </source>
</evidence>
<dbReference type="PANTHER" id="PTHR10978">
    <property type="entry name" value="SUCCINATE DEHYDROGENASE CYTOCHROME B560 SUBUNIT"/>
    <property type="match status" value="1"/>
</dbReference>
<dbReference type="GO" id="GO:0046872">
    <property type="term" value="F:metal ion binding"/>
    <property type="evidence" value="ECO:0007669"/>
    <property type="project" value="UniProtKB-KW"/>
</dbReference>
<proteinExistence type="predicted"/>
<evidence type="ECO:0000256" key="7">
    <source>
        <dbReference type="ARBA" id="ARBA00023136"/>
    </source>
</evidence>
<gene>
    <name evidence="9" type="ORF">F5Z01DRAFT_638460</name>
</gene>
<dbReference type="SUPFAM" id="SSF81343">
    <property type="entry name" value="Fumarate reductase respiratory complex transmembrane subunits"/>
    <property type="match status" value="1"/>
</dbReference>
<dbReference type="InterPro" id="IPR000701">
    <property type="entry name" value="SuccDH_FuR_B_TM-su"/>
</dbReference>
<name>A0A9P8CMM6_9HYPO</name>
<evidence type="ECO:0000256" key="8">
    <source>
        <dbReference type="SAM" id="Phobius"/>
    </source>
</evidence>
<dbReference type="PANTHER" id="PTHR10978:SF5">
    <property type="entry name" value="SUCCINATE DEHYDROGENASE CYTOCHROME B560 SUBUNIT, MITOCHONDRIAL"/>
    <property type="match status" value="1"/>
</dbReference>
<keyword evidence="10" id="KW-1185">Reference proteome</keyword>
<evidence type="ECO:0000256" key="1">
    <source>
        <dbReference type="ARBA" id="ARBA00004370"/>
    </source>
</evidence>
<dbReference type="GO" id="GO:0016020">
    <property type="term" value="C:membrane"/>
    <property type="evidence" value="ECO:0007669"/>
    <property type="project" value="UniProtKB-SubCell"/>
</dbReference>
<comment type="caution">
    <text evidence="9">The sequence shown here is derived from an EMBL/GenBank/DDBJ whole genome shotgun (WGS) entry which is preliminary data.</text>
</comment>
<dbReference type="GO" id="GO:0006121">
    <property type="term" value="P:mitochondrial electron transport, succinate to ubiquinone"/>
    <property type="evidence" value="ECO:0007669"/>
    <property type="project" value="TreeGrafter"/>
</dbReference>
<reference evidence="9" key="1">
    <citation type="journal article" date="2021" name="IMA Fungus">
        <title>Genomic characterization of three marine fungi, including Emericellopsis atlantica sp. nov. with signatures of a generalist lifestyle and marine biomass degradation.</title>
        <authorList>
            <person name="Hagestad O.C."/>
            <person name="Hou L."/>
            <person name="Andersen J.H."/>
            <person name="Hansen E.H."/>
            <person name="Altermark B."/>
            <person name="Li C."/>
            <person name="Kuhnert E."/>
            <person name="Cox R.J."/>
            <person name="Crous P.W."/>
            <person name="Spatafora J.W."/>
            <person name="Lail K."/>
            <person name="Amirebrahimi M."/>
            <person name="Lipzen A."/>
            <person name="Pangilinan J."/>
            <person name="Andreopoulos W."/>
            <person name="Hayes R.D."/>
            <person name="Ng V."/>
            <person name="Grigoriev I.V."/>
            <person name="Jackson S.A."/>
            <person name="Sutton T.D.S."/>
            <person name="Dobson A.D.W."/>
            <person name="Rama T."/>
        </authorList>
    </citation>
    <scope>NUCLEOTIDE SEQUENCE</scope>
    <source>
        <strain evidence="9">TS7</strain>
    </source>
</reference>
<dbReference type="InterPro" id="IPR034804">
    <property type="entry name" value="SQR/QFR_C/D"/>
</dbReference>
<evidence type="ECO:0000256" key="2">
    <source>
        <dbReference type="ARBA" id="ARBA00022617"/>
    </source>
</evidence>
<evidence type="ECO:0000256" key="4">
    <source>
        <dbReference type="ARBA" id="ARBA00022723"/>
    </source>
</evidence>
<keyword evidence="7 8" id="KW-0472">Membrane</keyword>
<dbReference type="GO" id="GO:0005739">
    <property type="term" value="C:mitochondrion"/>
    <property type="evidence" value="ECO:0007669"/>
    <property type="project" value="GOC"/>
</dbReference>
<evidence type="ECO:0000313" key="9">
    <source>
        <dbReference type="EMBL" id="KAG9252180.1"/>
    </source>
</evidence>
<evidence type="ECO:0000256" key="6">
    <source>
        <dbReference type="ARBA" id="ARBA00023004"/>
    </source>
</evidence>
<dbReference type="GeneID" id="70293274"/>
<dbReference type="RefSeq" id="XP_046116104.1">
    <property type="nucleotide sequence ID" value="XM_046262371.1"/>
</dbReference>
<dbReference type="Gene3D" id="1.20.1300.10">
    <property type="entry name" value="Fumarate reductase/succinate dehydrogenase, transmembrane subunit"/>
    <property type="match status" value="1"/>
</dbReference>
<keyword evidence="5 8" id="KW-1133">Transmembrane helix</keyword>
<evidence type="ECO:0000256" key="5">
    <source>
        <dbReference type="ARBA" id="ARBA00022989"/>
    </source>
</evidence>
<keyword evidence="6" id="KW-0408">Iron</keyword>
<protein>
    <submittedName>
        <fullName evidence="9">Succinate dehydrogenase cytochrome b subunit</fullName>
    </submittedName>
</protein>
<dbReference type="InterPro" id="IPR014314">
    <property type="entry name" value="Succ_DH_cytb556"/>
</dbReference>
<dbReference type="GO" id="GO:0009055">
    <property type="term" value="F:electron transfer activity"/>
    <property type="evidence" value="ECO:0007669"/>
    <property type="project" value="InterPro"/>
</dbReference>
<dbReference type="EMBL" id="MU251263">
    <property type="protein sequence ID" value="KAG9252180.1"/>
    <property type="molecule type" value="Genomic_DNA"/>
</dbReference>
<feature type="transmembrane region" description="Helical" evidence="8">
    <location>
        <begin position="81"/>
        <end position="104"/>
    </location>
</feature>
<comment type="subcellular location">
    <subcellularLocation>
        <location evidence="1">Membrane</location>
    </subcellularLocation>
</comment>
<evidence type="ECO:0000313" key="10">
    <source>
        <dbReference type="Proteomes" id="UP000887229"/>
    </source>
</evidence>
<keyword evidence="4" id="KW-0479">Metal-binding</keyword>
<dbReference type="Proteomes" id="UP000887229">
    <property type="component" value="Unassembled WGS sequence"/>
</dbReference>